<evidence type="ECO:0000313" key="2">
    <source>
        <dbReference type="Proteomes" id="UP000288805"/>
    </source>
</evidence>
<dbReference type="Proteomes" id="UP000288805">
    <property type="component" value="Unassembled WGS sequence"/>
</dbReference>
<comment type="caution">
    <text evidence="1">The sequence shown here is derived from an EMBL/GenBank/DDBJ whole genome shotgun (WGS) entry which is preliminary data.</text>
</comment>
<protein>
    <recommendedName>
        <fullName evidence="3">DUF4283 domain-containing protein</fullName>
    </recommendedName>
</protein>
<dbReference type="EMBL" id="QGNW01000196">
    <property type="protein sequence ID" value="RVW86203.1"/>
    <property type="molecule type" value="Genomic_DNA"/>
</dbReference>
<dbReference type="AlphaFoldDB" id="A0A438HP19"/>
<gene>
    <name evidence="1" type="ORF">CK203_046086</name>
</gene>
<organism evidence="1 2">
    <name type="scientific">Vitis vinifera</name>
    <name type="common">Grape</name>
    <dbReference type="NCBI Taxonomy" id="29760"/>
    <lineage>
        <taxon>Eukaryota</taxon>
        <taxon>Viridiplantae</taxon>
        <taxon>Streptophyta</taxon>
        <taxon>Embryophyta</taxon>
        <taxon>Tracheophyta</taxon>
        <taxon>Spermatophyta</taxon>
        <taxon>Magnoliopsida</taxon>
        <taxon>eudicotyledons</taxon>
        <taxon>Gunneridae</taxon>
        <taxon>Pentapetalae</taxon>
        <taxon>rosids</taxon>
        <taxon>Vitales</taxon>
        <taxon>Vitaceae</taxon>
        <taxon>Viteae</taxon>
        <taxon>Vitis</taxon>
    </lineage>
</organism>
<accession>A0A438HP19</accession>
<reference evidence="1 2" key="1">
    <citation type="journal article" date="2018" name="PLoS Genet.">
        <title>Population sequencing reveals clonal diversity and ancestral inbreeding in the grapevine cultivar Chardonnay.</title>
        <authorList>
            <person name="Roach M.J."/>
            <person name="Johnson D.L."/>
            <person name="Bohlmann J."/>
            <person name="van Vuuren H.J."/>
            <person name="Jones S.J."/>
            <person name="Pretorius I.S."/>
            <person name="Schmidt S.A."/>
            <person name="Borneman A.R."/>
        </authorList>
    </citation>
    <scope>NUCLEOTIDE SEQUENCE [LARGE SCALE GENOMIC DNA]</scope>
    <source>
        <strain evidence="2">cv. Chardonnay</strain>
        <tissue evidence="1">Leaf</tissue>
    </source>
</reference>
<sequence length="230" mass="26693">MQVMSEGVGKKLRLGEISRLEGLECYWIGNENMEDGVVWVFTRVYGPFSREERECLWEEIRAIRGLWEEPWCFKGFENMWLKVEGFKDPIRCGGKGWWEVFGNLKRNKVEALQQVELWELSGKGEKNKDKWGAIIRGTRSEGRDCERYQQLLSNSLGWKADIRGLQLKHISQSEAEVLELPFSKSEIHAALMERNEDKAPGPRTGSRWLFGKAVRKFVKKEVFGHVQGVL</sequence>
<name>A0A438HP19_VITVI</name>
<proteinExistence type="predicted"/>
<evidence type="ECO:0008006" key="3">
    <source>
        <dbReference type="Google" id="ProtNLM"/>
    </source>
</evidence>
<evidence type="ECO:0000313" key="1">
    <source>
        <dbReference type="EMBL" id="RVW86203.1"/>
    </source>
</evidence>